<dbReference type="RefSeq" id="WP_161111273.1">
    <property type="nucleotide sequence ID" value="NZ_JAYMRS010000005.1"/>
</dbReference>
<dbReference type="Proteomes" id="UP000467124">
    <property type="component" value="Unassembled WGS sequence"/>
</dbReference>
<comment type="caution">
    <text evidence="2">The sequence shown here is derived from an EMBL/GenBank/DDBJ whole genome shotgun (WGS) entry which is preliminary data.</text>
</comment>
<dbReference type="EMBL" id="WWHY01000001">
    <property type="protein sequence ID" value="MYR33715.1"/>
    <property type="molecule type" value="Genomic_DNA"/>
</dbReference>
<reference evidence="2 3" key="1">
    <citation type="journal article" date="2019" name="Nat. Commun.">
        <title>The antimicrobial potential of Streptomyces from insect microbiomes.</title>
        <authorList>
            <person name="Chevrette M.G."/>
            <person name="Carlson C.M."/>
            <person name="Ortega H.E."/>
            <person name="Thomas C."/>
            <person name="Ananiev G.E."/>
            <person name="Barns K.J."/>
            <person name="Book A.J."/>
            <person name="Cagnazzo J."/>
            <person name="Carlos C."/>
            <person name="Flanigan W."/>
            <person name="Grubbs K.J."/>
            <person name="Horn H.A."/>
            <person name="Hoffmann F.M."/>
            <person name="Klassen J.L."/>
            <person name="Knack J.J."/>
            <person name="Lewin G.R."/>
            <person name="McDonald B.R."/>
            <person name="Muller L."/>
            <person name="Melo W.G.P."/>
            <person name="Pinto-Tomas A.A."/>
            <person name="Schmitz A."/>
            <person name="Wendt-Pienkowski E."/>
            <person name="Wildman S."/>
            <person name="Zhao M."/>
            <person name="Zhang F."/>
            <person name="Bugni T.S."/>
            <person name="Andes D.R."/>
            <person name="Pupo M.T."/>
            <person name="Currie C.R."/>
        </authorList>
    </citation>
    <scope>NUCLEOTIDE SEQUENCE [LARGE SCALE GENOMIC DNA]</scope>
    <source>
        <strain evidence="2 3">SID5840</strain>
    </source>
</reference>
<evidence type="ECO:0000313" key="1">
    <source>
        <dbReference type="EMBL" id="MFB8769314.1"/>
    </source>
</evidence>
<keyword evidence="4" id="KW-1185">Reference proteome</keyword>
<dbReference type="Pfam" id="PF20116">
    <property type="entry name" value="DUF6506"/>
    <property type="match status" value="2"/>
</dbReference>
<name>A0A7K2IVB2_9ACTN</name>
<proteinExistence type="predicted"/>
<evidence type="ECO:0000313" key="3">
    <source>
        <dbReference type="Proteomes" id="UP000467124"/>
    </source>
</evidence>
<evidence type="ECO:0000313" key="4">
    <source>
        <dbReference type="Proteomes" id="UP001585053"/>
    </source>
</evidence>
<sequence length="168" mass="17290">MTTHVLFEGEPGVIVDDGDVIIEGVELADLVKRAANAARDADRVELCGGVGVDDAARVIEVIGGGVEVRVNRYGFESLEQVAAYKASFETGEAGGALFLYGATVSTPLARHEGVVVAGVADREALIERVREARGHGVGIVELYGGLGASAAADVRDAVDGALPVGFID</sequence>
<gene>
    <name evidence="2" type="ORF">GTW20_15955</name>
    <name evidence="1" type="ORF">VSQ78_16530</name>
</gene>
<dbReference type="AlphaFoldDB" id="A0A7K2IVB2"/>
<organism evidence="2 3">
    <name type="scientific">Nocardiopsis alba</name>
    <dbReference type="NCBI Taxonomy" id="53437"/>
    <lineage>
        <taxon>Bacteria</taxon>
        <taxon>Bacillati</taxon>
        <taxon>Actinomycetota</taxon>
        <taxon>Actinomycetes</taxon>
        <taxon>Streptosporangiales</taxon>
        <taxon>Nocardiopsidaceae</taxon>
        <taxon>Nocardiopsis</taxon>
    </lineage>
</organism>
<accession>A0A7K2IVB2</accession>
<reference evidence="1 4" key="2">
    <citation type="submission" date="2024-01" db="EMBL/GenBank/DDBJ databases">
        <title>Genome mining of biosynthetic gene clusters to explore secondary metabolites of Streptomyces sp.</title>
        <authorList>
            <person name="Baig A."/>
            <person name="Ajitkumar Shintre N."/>
            <person name="Kumar H."/>
            <person name="Anbarasu A."/>
            <person name="Ramaiah S."/>
        </authorList>
    </citation>
    <scope>NUCLEOTIDE SEQUENCE [LARGE SCALE GENOMIC DNA]</scope>
    <source>
        <strain evidence="1 4">A01</strain>
    </source>
</reference>
<dbReference type="InterPro" id="IPR045441">
    <property type="entry name" value="DUF6506"/>
</dbReference>
<protein>
    <submittedName>
        <fullName evidence="1">DUF6506 family protein</fullName>
    </submittedName>
</protein>
<dbReference type="EMBL" id="JAYMRS010000005">
    <property type="protein sequence ID" value="MFB8769314.1"/>
    <property type="molecule type" value="Genomic_DNA"/>
</dbReference>
<evidence type="ECO:0000313" key="2">
    <source>
        <dbReference type="EMBL" id="MYR33715.1"/>
    </source>
</evidence>
<dbReference type="Proteomes" id="UP001585053">
    <property type="component" value="Unassembled WGS sequence"/>
</dbReference>